<dbReference type="AlphaFoldDB" id="A0A255EAZ0"/>
<accession>A0A255EAZ0</accession>
<dbReference type="EMBL" id="NMVI01000014">
    <property type="protein sequence ID" value="OYN88091.1"/>
    <property type="molecule type" value="Genomic_DNA"/>
</dbReference>
<dbReference type="InterPro" id="IPR003870">
    <property type="entry name" value="DUF222"/>
</dbReference>
<gene>
    <name evidence="3" type="ORF">CGZ92_05610</name>
</gene>
<feature type="region of interest" description="Disordered" evidence="1">
    <location>
        <begin position="473"/>
        <end position="528"/>
    </location>
</feature>
<evidence type="ECO:0000259" key="2">
    <source>
        <dbReference type="Pfam" id="PF02720"/>
    </source>
</evidence>
<reference evidence="3 4" key="1">
    <citation type="submission" date="2017-07" db="EMBL/GenBank/DDBJ databases">
        <title>Draft whole genome sequences of clinical Proprionibacteriaceae strains.</title>
        <authorList>
            <person name="Bernier A.-M."/>
            <person name="Bernard K."/>
            <person name="Domingo M.-C."/>
        </authorList>
    </citation>
    <scope>NUCLEOTIDE SEQUENCE [LARGE SCALE GENOMIC DNA]</scope>
    <source>
        <strain evidence="3 4">NML 160184</strain>
    </source>
</reference>
<protein>
    <recommendedName>
        <fullName evidence="2">DUF222 domain-containing protein</fullName>
    </recommendedName>
</protein>
<evidence type="ECO:0000313" key="3">
    <source>
        <dbReference type="EMBL" id="OYN88091.1"/>
    </source>
</evidence>
<comment type="caution">
    <text evidence="3">The sequence shown here is derived from an EMBL/GenBank/DDBJ whole genome shotgun (WGS) entry which is preliminary data.</text>
</comment>
<feature type="domain" description="DUF222" evidence="2">
    <location>
        <begin position="135"/>
        <end position="313"/>
    </location>
</feature>
<name>A0A255EAZ0_9ACTN</name>
<evidence type="ECO:0000313" key="4">
    <source>
        <dbReference type="Proteomes" id="UP000216533"/>
    </source>
</evidence>
<evidence type="ECO:0000256" key="1">
    <source>
        <dbReference type="SAM" id="MobiDB-lite"/>
    </source>
</evidence>
<dbReference type="Proteomes" id="UP000216533">
    <property type="component" value="Unassembled WGS sequence"/>
</dbReference>
<organism evidence="3 4">
    <name type="scientific">Parenemella sanctibonifatiensis</name>
    <dbReference type="NCBI Taxonomy" id="2016505"/>
    <lineage>
        <taxon>Bacteria</taxon>
        <taxon>Bacillati</taxon>
        <taxon>Actinomycetota</taxon>
        <taxon>Actinomycetes</taxon>
        <taxon>Propionibacteriales</taxon>
        <taxon>Propionibacteriaceae</taxon>
        <taxon>Parenemella</taxon>
    </lineage>
</organism>
<dbReference type="Pfam" id="PF02720">
    <property type="entry name" value="DUF222"/>
    <property type="match status" value="1"/>
</dbReference>
<sequence length="574" mass="62070">MRQQRGRGAEPRTPSGPELSRTVVRLIASHSSFCRRDDVDLRHSIEQQFLPMEVIPVTDPHTQAALEVISEIRAARAEKLQAEAREFMKVADFADLYDADWYAIEYPNGPGPVGERLVRPGGEGTPLVGEFCVLELGAALGVSGDEAHVELAHALALRGRFPKTWTVLGEGKLRVWQAHHLVGQTSDLSVELCTKIDAQVAEFGTSMGKQALKNLIDAIVLEHSPEAAQTAHEAQLAGRHVTIDHRGDGVVREIHASVDVTTAIHLDAQLNRLATIVGQSQLHNRRTQAAAGDVPATMDPRDVRRAVALGILATPARALHLLQESLIDELDDAELAAAPEDPLENAPAAGTGCPMASSPAHTCGQITVEPAKLLPKAQLVVHVTDASLKDGGVARVEGVGPVLTGWLKDLLADSHVTVRPVLAPDQAWATEAYEIPEAMREWVTLRNPRSMFPFSNRNSGHLDIDHTKPWKLPPLAILPDPDGDPPGDTPPDRTPPDGHQPNDPPPTRPGNLAPLARKEHRAKTHASWHVTQPSPGILLWTSPLGFQYLVTASHCWLIHDPHDTINEDTAAAAA</sequence>
<proteinExistence type="predicted"/>